<gene>
    <name evidence="1" type="ORF">EYC80_010104</name>
</gene>
<reference evidence="1 2" key="1">
    <citation type="submission" date="2019-06" db="EMBL/GenBank/DDBJ databases">
        <title>Genome Sequence of the Brown Rot Fungal Pathogen Monilinia laxa.</title>
        <authorList>
            <person name="De Miccolis Angelini R.M."/>
            <person name="Landi L."/>
            <person name="Abate D."/>
            <person name="Pollastro S."/>
            <person name="Romanazzi G."/>
            <person name="Faretra F."/>
        </authorList>
    </citation>
    <scope>NUCLEOTIDE SEQUENCE [LARGE SCALE GENOMIC DNA]</scope>
    <source>
        <strain evidence="1 2">Mlax316</strain>
    </source>
</reference>
<evidence type="ECO:0000313" key="1">
    <source>
        <dbReference type="EMBL" id="KAB8287398.1"/>
    </source>
</evidence>
<evidence type="ECO:0000313" key="2">
    <source>
        <dbReference type="Proteomes" id="UP000326757"/>
    </source>
</evidence>
<dbReference type="GO" id="GO:0004525">
    <property type="term" value="F:ribonuclease III activity"/>
    <property type="evidence" value="ECO:0007669"/>
    <property type="project" value="InterPro"/>
</dbReference>
<comment type="caution">
    <text evidence="1">The sequence shown here is derived from an EMBL/GenBank/DDBJ whole genome shotgun (WGS) entry which is preliminary data.</text>
</comment>
<dbReference type="SUPFAM" id="SSF69065">
    <property type="entry name" value="RNase III domain-like"/>
    <property type="match status" value="1"/>
</dbReference>
<dbReference type="EMBL" id="VIGI01000031">
    <property type="protein sequence ID" value="KAB8287398.1"/>
    <property type="molecule type" value="Genomic_DNA"/>
</dbReference>
<proteinExistence type="predicted"/>
<evidence type="ECO:0008006" key="3">
    <source>
        <dbReference type="Google" id="ProtNLM"/>
    </source>
</evidence>
<dbReference type="GO" id="GO:0006396">
    <property type="term" value="P:RNA processing"/>
    <property type="evidence" value="ECO:0007669"/>
    <property type="project" value="InterPro"/>
</dbReference>
<organism evidence="1 2">
    <name type="scientific">Monilinia laxa</name>
    <name type="common">Brown rot fungus</name>
    <name type="synonym">Sclerotinia laxa</name>
    <dbReference type="NCBI Taxonomy" id="61186"/>
    <lineage>
        <taxon>Eukaryota</taxon>
        <taxon>Fungi</taxon>
        <taxon>Dikarya</taxon>
        <taxon>Ascomycota</taxon>
        <taxon>Pezizomycotina</taxon>
        <taxon>Leotiomycetes</taxon>
        <taxon>Helotiales</taxon>
        <taxon>Sclerotiniaceae</taxon>
        <taxon>Monilinia</taxon>
    </lineage>
</organism>
<dbReference type="InterPro" id="IPR036389">
    <property type="entry name" value="RNase_III_sf"/>
</dbReference>
<accession>A0A5N6JPL2</accession>
<dbReference type="OrthoDB" id="67027at2759"/>
<dbReference type="AlphaFoldDB" id="A0A5N6JPL2"/>
<name>A0A5N6JPL2_MONLA</name>
<dbReference type="Proteomes" id="UP000326757">
    <property type="component" value="Unassembled WGS sequence"/>
</dbReference>
<sequence length="205" mass="23544">MADLDYISQLESIVNYKFTNRFLIYKALIAPGAEGNKRGNKEERQQYEGNRKLAKVGENLIQSVLKMKEALGEEEGQDEIEALKFSTIKRNHTKKAKAFGIDKMMKLNPRQRGVTSPKTLHLAICAIVGAVWKDCNQQISVINSVVEFLFIGRSMDCKIIPFEEFISMEMLINDDVVPNSAMNIDWVRYSQYERLQLQPDVKHRT</sequence>
<keyword evidence="2" id="KW-1185">Reference proteome</keyword>
<dbReference type="Gene3D" id="1.10.1520.10">
    <property type="entry name" value="Ribonuclease III domain"/>
    <property type="match status" value="1"/>
</dbReference>
<protein>
    <recommendedName>
        <fullName evidence="3">RNase III domain-containing protein</fullName>
    </recommendedName>
</protein>